<dbReference type="CDD" id="cd00009">
    <property type="entry name" value="AAA"/>
    <property type="match status" value="1"/>
</dbReference>
<dbReference type="GO" id="GO:0000160">
    <property type="term" value="P:phosphorelay signal transduction system"/>
    <property type="evidence" value="ECO:0007669"/>
    <property type="project" value="InterPro"/>
</dbReference>
<reference evidence="9" key="1">
    <citation type="submission" date="2022-10" db="EMBL/GenBank/DDBJ databases">
        <authorList>
            <person name="Yu W.X."/>
        </authorList>
    </citation>
    <scope>NUCLEOTIDE SEQUENCE</scope>
    <source>
        <strain evidence="9">AAT</strain>
    </source>
</reference>
<keyword evidence="6" id="KW-0597">Phosphoprotein</keyword>
<dbReference type="InterPro" id="IPR058031">
    <property type="entry name" value="AAA_lid_NorR"/>
</dbReference>
<dbReference type="RefSeq" id="WP_301189321.1">
    <property type="nucleotide sequence ID" value="NZ_JAPDPJ010000006.1"/>
</dbReference>
<dbReference type="PROSITE" id="PS50110">
    <property type="entry name" value="RESPONSE_REGULATORY"/>
    <property type="match status" value="1"/>
</dbReference>
<dbReference type="AlphaFoldDB" id="A0AAE3M2T5"/>
<dbReference type="GO" id="GO:0003677">
    <property type="term" value="F:DNA binding"/>
    <property type="evidence" value="ECO:0007669"/>
    <property type="project" value="UniProtKB-KW"/>
</dbReference>
<accession>A0AAE3M2T5</accession>
<dbReference type="FunFam" id="3.40.50.300:FF:000006">
    <property type="entry name" value="DNA-binding transcriptional regulator NtrC"/>
    <property type="match status" value="1"/>
</dbReference>
<keyword evidence="4" id="KW-0238">DNA-binding</keyword>
<dbReference type="SMART" id="SM00382">
    <property type="entry name" value="AAA"/>
    <property type="match status" value="1"/>
</dbReference>
<evidence type="ECO:0000256" key="1">
    <source>
        <dbReference type="ARBA" id="ARBA00022741"/>
    </source>
</evidence>
<keyword evidence="5" id="KW-0804">Transcription</keyword>
<feature type="modified residue" description="4-aspartylphosphate" evidence="6">
    <location>
        <position position="51"/>
    </location>
</feature>
<dbReference type="InterPro" id="IPR001789">
    <property type="entry name" value="Sig_transdc_resp-reg_receiver"/>
</dbReference>
<evidence type="ECO:0000256" key="5">
    <source>
        <dbReference type="ARBA" id="ARBA00023163"/>
    </source>
</evidence>
<protein>
    <submittedName>
        <fullName evidence="9">Sigma-54 dependent transcriptional regulator</fullName>
    </submittedName>
</protein>
<keyword evidence="1" id="KW-0547">Nucleotide-binding</keyword>
<dbReference type="SUPFAM" id="SSF52172">
    <property type="entry name" value="CheY-like"/>
    <property type="match status" value="1"/>
</dbReference>
<dbReference type="EMBL" id="JAPDPJ010000006">
    <property type="protein sequence ID" value="MCW3785750.1"/>
    <property type="molecule type" value="Genomic_DNA"/>
</dbReference>
<evidence type="ECO:0000256" key="2">
    <source>
        <dbReference type="ARBA" id="ARBA00022840"/>
    </source>
</evidence>
<dbReference type="InterPro" id="IPR027417">
    <property type="entry name" value="P-loop_NTPase"/>
</dbReference>
<dbReference type="InterPro" id="IPR002078">
    <property type="entry name" value="Sigma_54_int"/>
</dbReference>
<dbReference type="InterPro" id="IPR025943">
    <property type="entry name" value="Sigma_54_int_dom_ATP-bd_2"/>
</dbReference>
<evidence type="ECO:0000313" key="10">
    <source>
        <dbReference type="Proteomes" id="UP001209229"/>
    </source>
</evidence>
<dbReference type="Pfam" id="PF00158">
    <property type="entry name" value="Sigma54_activat"/>
    <property type="match status" value="1"/>
</dbReference>
<feature type="domain" description="Response regulatory" evidence="8">
    <location>
        <begin position="2"/>
        <end position="116"/>
    </location>
</feature>
<dbReference type="PROSITE" id="PS50045">
    <property type="entry name" value="SIGMA54_INTERACT_4"/>
    <property type="match status" value="1"/>
</dbReference>
<proteinExistence type="predicted"/>
<dbReference type="PROSITE" id="PS00688">
    <property type="entry name" value="SIGMA54_INTERACT_3"/>
    <property type="match status" value="1"/>
</dbReference>
<evidence type="ECO:0000256" key="4">
    <source>
        <dbReference type="ARBA" id="ARBA00023125"/>
    </source>
</evidence>
<dbReference type="Gene3D" id="3.40.50.300">
    <property type="entry name" value="P-loop containing nucleotide triphosphate hydrolases"/>
    <property type="match status" value="1"/>
</dbReference>
<comment type="caution">
    <text evidence="9">The sequence shown here is derived from an EMBL/GenBank/DDBJ whole genome shotgun (WGS) entry which is preliminary data.</text>
</comment>
<dbReference type="Gene3D" id="1.10.8.60">
    <property type="match status" value="1"/>
</dbReference>
<evidence type="ECO:0000256" key="3">
    <source>
        <dbReference type="ARBA" id="ARBA00023015"/>
    </source>
</evidence>
<dbReference type="PANTHER" id="PTHR32071:SF121">
    <property type="entry name" value="SIGMA L-DEPENDENT TRANSCRIPTIONAL REGULATOR YQIR-RELATED"/>
    <property type="match status" value="1"/>
</dbReference>
<dbReference type="GO" id="GO:0006355">
    <property type="term" value="P:regulation of DNA-templated transcription"/>
    <property type="evidence" value="ECO:0007669"/>
    <property type="project" value="InterPro"/>
</dbReference>
<dbReference type="InterPro" id="IPR009057">
    <property type="entry name" value="Homeodomain-like_sf"/>
</dbReference>
<evidence type="ECO:0000259" key="7">
    <source>
        <dbReference type="PROSITE" id="PS50045"/>
    </source>
</evidence>
<dbReference type="Pfam" id="PF00072">
    <property type="entry name" value="Response_reg"/>
    <property type="match status" value="1"/>
</dbReference>
<dbReference type="SUPFAM" id="SSF52540">
    <property type="entry name" value="P-loop containing nucleoside triphosphate hydrolases"/>
    <property type="match status" value="1"/>
</dbReference>
<evidence type="ECO:0000256" key="6">
    <source>
        <dbReference type="PROSITE-ProRule" id="PRU00169"/>
    </source>
</evidence>
<evidence type="ECO:0000313" key="9">
    <source>
        <dbReference type="EMBL" id="MCW3785750.1"/>
    </source>
</evidence>
<dbReference type="Pfam" id="PF25601">
    <property type="entry name" value="AAA_lid_14"/>
    <property type="match status" value="1"/>
</dbReference>
<dbReference type="Proteomes" id="UP001209229">
    <property type="component" value="Unassembled WGS sequence"/>
</dbReference>
<name>A0AAE3M2T5_9BACT</name>
<keyword evidence="2" id="KW-0067">ATP-binding</keyword>
<dbReference type="Gene3D" id="3.40.50.2300">
    <property type="match status" value="1"/>
</dbReference>
<gene>
    <name evidence="9" type="ORF">OM075_04690</name>
</gene>
<dbReference type="GO" id="GO:0005524">
    <property type="term" value="F:ATP binding"/>
    <property type="evidence" value="ECO:0007669"/>
    <property type="project" value="UniProtKB-KW"/>
</dbReference>
<dbReference type="SUPFAM" id="SSF46689">
    <property type="entry name" value="Homeodomain-like"/>
    <property type="match status" value="1"/>
</dbReference>
<organism evidence="9 10">
    <name type="scientific">Plebeiibacterium sediminum</name>
    <dbReference type="NCBI Taxonomy" id="2992112"/>
    <lineage>
        <taxon>Bacteria</taxon>
        <taxon>Pseudomonadati</taxon>
        <taxon>Bacteroidota</taxon>
        <taxon>Bacteroidia</taxon>
        <taxon>Marinilabiliales</taxon>
        <taxon>Marinilabiliaceae</taxon>
        <taxon>Plebeiibacterium</taxon>
    </lineage>
</organism>
<keyword evidence="3" id="KW-0805">Transcription regulation</keyword>
<dbReference type="InterPro" id="IPR011006">
    <property type="entry name" value="CheY-like_superfamily"/>
</dbReference>
<dbReference type="PROSITE" id="PS00676">
    <property type="entry name" value="SIGMA54_INTERACT_2"/>
    <property type="match status" value="1"/>
</dbReference>
<dbReference type="InterPro" id="IPR003593">
    <property type="entry name" value="AAA+_ATPase"/>
</dbReference>
<sequence length="452" mass="51439">MKIHIVEDDRVFNKLIERSLALNPDFEIDTYFDGATFFKHLPDNPDVVTLDLGLPDYTGEEILKQIKKYNPDIEVIIISGQDSITTAVNLLREGAYDYITKDENIKDRLLNSVNNIRNKKKLLDEISLLKNEIATKYNFGNAIIGDSPVMKEVFALLQKAVKVPNINVSIYGDTGTGKELVAKTIHYNSIRKSKAFIAVNMGAIPRDLIESELFGHEKGAFTGAILTKKGKFEEAEGGTIFLDEIGEMDINLQVKLLRVLQEREITRVGGNEVIKVNCRIITATNKDLLEEVKAGNFREDLYYRLLGLPIHLPPLKDRQNDIITLSQFFLNQFCEDNGMDGMIFTSRAKKKLLSYGFPGNVRELKAIIELSAVMASDHKIDEENILLNSTSAELDILAEEMTLKEYTERIIRHYLRQYDNNVLKVAKKLDIGKSTIYNLIKREKQNEIKEEY</sequence>
<dbReference type="PANTHER" id="PTHR32071">
    <property type="entry name" value="TRANSCRIPTIONAL REGULATORY PROTEIN"/>
    <property type="match status" value="1"/>
</dbReference>
<dbReference type="SMART" id="SM00448">
    <property type="entry name" value="REC"/>
    <property type="match status" value="1"/>
</dbReference>
<dbReference type="Gene3D" id="1.10.10.60">
    <property type="entry name" value="Homeodomain-like"/>
    <property type="match status" value="1"/>
</dbReference>
<dbReference type="InterPro" id="IPR025944">
    <property type="entry name" value="Sigma_54_int_dom_CS"/>
</dbReference>
<evidence type="ECO:0000259" key="8">
    <source>
        <dbReference type="PROSITE" id="PS50110"/>
    </source>
</evidence>
<keyword evidence="10" id="KW-1185">Reference proteome</keyword>
<feature type="domain" description="Sigma-54 factor interaction" evidence="7">
    <location>
        <begin position="143"/>
        <end position="373"/>
    </location>
</feature>